<keyword evidence="3" id="KW-1185">Reference proteome</keyword>
<dbReference type="EMBL" id="CP099418">
    <property type="protein sequence ID" value="USW47675.1"/>
    <property type="molecule type" value="Genomic_DNA"/>
</dbReference>
<evidence type="ECO:0000313" key="2">
    <source>
        <dbReference type="EMBL" id="USW47675.1"/>
    </source>
</evidence>
<feature type="compositionally biased region" description="Polar residues" evidence="1">
    <location>
        <begin position="117"/>
        <end position="127"/>
    </location>
</feature>
<reference evidence="2" key="1">
    <citation type="submission" date="2022-06" db="EMBL/GenBank/DDBJ databases">
        <title>Complete genome sequences of two strains of the flax pathogen Septoria linicola.</title>
        <authorList>
            <person name="Lapalu N."/>
            <person name="Simon A."/>
            <person name="Demenou B."/>
            <person name="Paumier D."/>
            <person name="Guillot M.-P."/>
            <person name="Gout L."/>
            <person name="Valade R."/>
        </authorList>
    </citation>
    <scope>NUCLEOTIDE SEQUENCE</scope>
    <source>
        <strain evidence="2">SE15195</strain>
    </source>
</reference>
<evidence type="ECO:0000313" key="3">
    <source>
        <dbReference type="Proteomes" id="UP001056384"/>
    </source>
</evidence>
<name>A0A9Q9AEK8_9PEZI</name>
<evidence type="ECO:0000256" key="1">
    <source>
        <dbReference type="SAM" id="MobiDB-lite"/>
    </source>
</evidence>
<gene>
    <name evidence="2" type="ORF">Slin15195_G009940</name>
</gene>
<dbReference type="Proteomes" id="UP001056384">
    <property type="component" value="Chromosome 1"/>
</dbReference>
<proteinExistence type="predicted"/>
<feature type="region of interest" description="Disordered" evidence="1">
    <location>
        <begin position="114"/>
        <end position="175"/>
    </location>
</feature>
<accession>A0A9Q9AEK8</accession>
<protein>
    <submittedName>
        <fullName evidence="2">Uncharacterized protein</fullName>
    </submittedName>
</protein>
<organism evidence="2 3">
    <name type="scientific">Septoria linicola</name>
    <dbReference type="NCBI Taxonomy" id="215465"/>
    <lineage>
        <taxon>Eukaryota</taxon>
        <taxon>Fungi</taxon>
        <taxon>Dikarya</taxon>
        <taxon>Ascomycota</taxon>
        <taxon>Pezizomycotina</taxon>
        <taxon>Dothideomycetes</taxon>
        <taxon>Dothideomycetidae</taxon>
        <taxon>Mycosphaerellales</taxon>
        <taxon>Mycosphaerellaceae</taxon>
        <taxon>Septoria</taxon>
    </lineage>
</organism>
<dbReference type="AlphaFoldDB" id="A0A9Q9AEK8"/>
<dbReference type="OrthoDB" id="4502478at2759"/>
<sequence>MAPAAVPALAQSESKTRFFQRLSLRDDSKGDKELYAAMKREAVDGRKRLIENESPTSPINETSTHAEILRIYQRASPETRAVYDLGKDTDGAEEENWIIRWLLWHCFRYRDQRNNRNRGGSTINGHNSGEEDESSGATSSTTPDNEAESSHASSSSNRRHDFWDPVRNSWQAQSP</sequence>